<dbReference type="InterPro" id="IPR043136">
    <property type="entry name" value="B30.2/SPRY_sf"/>
</dbReference>
<gene>
    <name evidence="9" type="ORF">JZ751_021027</name>
</gene>
<dbReference type="InterPro" id="IPR006574">
    <property type="entry name" value="PRY"/>
</dbReference>
<evidence type="ECO:0000256" key="2">
    <source>
        <dbReference type="ARBA" id="ARBA00022771"/>
    </source>
</evidence>
<reference evidence="9" key="1">
    <citation type="thesis" date="2021" institute="BYU ScholarsArchive" country="Provo, UT, USA">
        <title>Applications of and Algorithms for Genome Assembly and Genomic Analyses with an Emphasis on Marine Teleosts.</title>
        <authorList>
            <person name="Pickett B.D."/>
        </authorList>
    </citation>
    <scope>NUCLEOTIDE SEQUENCE</scope>
    <source>
        <strain evidence="9">HI-2016</strain>
    </source>
</reference>
<dbReference type="SUPFAM" id="SSF57850">
    <property type="entry name" value="RING/U-box"/>
    <property type="match status" value="1"/>
</dbReference>
<sequence length="379" mass="43254">MASSVSVSEEDLLCPVCHKIFSFPVTLKCGHNTCKVCVQTFWEWRGSRECPVCRRESSSDRPPIDLELKIAADELKQQKLERLTLSPDAQCGLHHEQLKLFCVIDQEPICIICQTSKKHRLHICCPVEEAALERKVQAEQTERQIKREFMKLHTFLRDEEVARVKALREEEEKKIQIVKEKIESITKKIALLSYTITPISLDPNTAHPNLTIGLELTGVKYNSKQKVPDNPERCISRLSVMAAQGFSSEKHSWEVDVGENKDWCIGVAKESAPRKKSIFLNPEEGFWVIALCNGDTFWAQTDPRTRLDIKKRPQKVKVEVNYNKGKVVFLNAVDMKKIYTFKHKFTGKLFPYFSPGVNGEGKSPCPIKICPLKVSITTE</sequence>
<dbReference type="InterPro" id="IPR027370">
    <property type="entry name" value="Znf-RING_euk"/>
</dbReference>
<dbReference type="Pfam" id="PF00643">
    <property type="entry name" value="zf-B_box"/>
    <property type="match status" value="1"/>
</dbReference>
<dbReference type="PRINTS" id="PR01407">
    <property type="entry name" value="BUTYPHLNCDUF"/>
</dbReference>
<evidence type="ECO:0000259" key="8">
    <source>
        <dbReference type="PROSITE" id="PS50188"/>
    </source>
</evidence>
<dbReference type="InterPro" id="IPR013083">
    <property type="entry name" value="Znf_RING/FYVE/PHD"/>
</dbReference>
<protein>
    <submittedName>
        <fullName evidence="9">Uncharacterized protein</fullName>
    </submittedName>
</protein>
<organism evidence="9 10">
    <name type="scientific">Albula glossodonta</name>
    <name type="common">roundjaw bonefish</name>
    <dbReference type="NCBI Taxonomy" id="121402"/>
    <lineage>
        <taxon>Eukaryota</taxon>
        <taxon>Metazoa</taxon>
        <taxon>Chordata</taxon>
        <taxon>Craniata</taxon>
        <taxon>Vertebrata</taxon>
        <taxon>Euteleostomi</taxon>
        <taxon>Actinopterygii</taxon>
        <taxon>Neopterygii</taxon>
        <taxon>Teleostei</taxon>
        <taxon>Albuliformes</taxon>
        <taxon>Albulidae</taxon>
        <taxon>Albula</taxon>
    </lineage>
</organism>
<feature type="domain" description="B box-type" evidence="7">
    <location>
        <begin position="86"/>
        <end position="127"/>
    </location>
</feature>
<dbReference type="Pfam" id="PF13765">
    <property type="entry name" value="PRY"/>
    <property type="match status" value="1"/>
</dbReference>
<name>A0A8T2PH10_9TELE</name>
<dbReference type="InterPro" id="IPR001841">
    <property type="entry name" value="Znf_RING"/>
</dbReference>
<dbReference type="InterPro" id="IPR050143">
    <property type="entry name" value="TRIM/RBCC"/>
</dbReference>
<dbReference type="Pfam" id="PF13445">
    <property type="entry name" value="zf-RING_UBOX"/>
    <property type="match status" value="1"/>
</dbReference>
<dbReference type="Gene3D" id="3.30.160.60">
    <property type="entry name" value="Classic Zinc Finger"/>
    <property type="match status" value="1"/>
</dbReference>
<dbReference type="InterPro" id="IPR000315">
    <property type="entry name" value="Znf_B-box"/>
</dbReference>
<keyword evidence="5" id="KW-0175">Coiled coil</keyword>
<feature type="domain" description="B30.2/SPRY" evidence="8">
    <location>
        <begin position="179"/>
        <end position="374"/>
    </location>
</feature>
<evidence type="ECO:0000256" key="5">
    <source>
        <dbReference type="SAM" id="Coils"/>
    </source>
</evidence>
<dbReference type="SMART" id="SM00184">
    <property type="entry name" value="RING"/>
    <property type="match status" value="1"/>
</dbReference>
<keyword evidence="3" id="KW-0862">Zinc</keyword>
<dbReference type="GO" id="GO:0008270">
    <property type="term" value="F:zinc ion binding"/>
    <property type="evidence" value="ECO:0007669"/>
    <property type="project" value="UniProtKB-KW"/>
</dbReference>
<keyword evidence="10" id="KW-1185">Reference proteome</keyword>
<dbReference type="CDD" id="cd12893">
    <property type="entry name" value="SPRY_PRY_TRIM35"/>
    <property type="match status" value="1"/>
</dbReference>
<dbReference type="SMART" id="SM00589">
    <property type="entry name" value="PRY"/>
    <property type="match status" value="1"/>
</dbReference>
<evidence type="ECO:0000256" key="4">
    <source>
        <dbReference type="PROSITE-ProRule" id="PRU00024"/>
    </source>
</evidence>
<dbReference type="AlphaFoldDB" id="A0A8T2PH10"/>
<evidence type="ECO:0000259" key="6">
    <source>
        <dbReference type="PROSITE" id="PS50089"/>
    </source>
</evidence>
<feature type="domain" description="RING-type" evidence="6">
    <location>
        <begin position="14"/>
        <end position="54"/>
    </location>
</feature>
<keyword evidence="2 4" id="KW-0863">Zinc-finger</keyword>
<dbReference type="OrthoDB" id="654191at2759"/>
<keyword evidence="1" id="KW-0479">Metal-binding</keyword>
<proteinExistence type="predicted"/>
<dbReference type="InterPro" id="IPR001870">
    <property type="entry name" value="B30.2/SPRY"/>
</dbReference>
<dbReference type="Proteomes" id="UP000824540">
    <property type="component" value="Unassembled WGS sequence"/>
</dbReference>
<dbReference type="SUPFAM" id="SSF49899">
    <property type="entry name" value="Concanavalin A-like lectins/glucanases"/>
    <property type="match status" value="1"/>
</dbReference>
<dbReference type="InterPro" id="IPR013320">
    <property type="entry name" value="ConA-like_dom_sf"/>
</dbReference>
<evidence type="ECO:0000313" key="10">
    <source>
        <dbReference type="Proteomes" id="UP000824540"/>
    </source>
</evidence>
<dbReference type="SMART" id="SM00449">
    <property type="entry name" value="SPRY"/>
    <property type="match status" value="1"/>
</dbReference>
<accession>A0A8T2PH10</accession>
<evidence type="ECO:0000256" key="3">
    <source>
        <dbReference type="ARBA" id="ARBA00022833"/>
    </source>
</evidence>
<feature type="coiled-coil region" evidence="5">
    <location>
        <begin position="161"/>
        <end position="188"/>
    </location>
</feature>
<dbReference type="PROSITE" id="PS50119">
    <property type="entry name" value="ZF_BBOX"/>
    <property type="match status" value="1"/>
</dbReference>
<comment type="caution">
    <text evidence="9">The sequence shown here is derived from an EMBL/GenBank/DDBJ whole genome shotgun (WGS) entry which is preliminary data.</text>
</comment>
<evidence type="ECO:0000256" key="1">
    <source>
        <dbReference type="ARBA" id="ARBA00022723"/>
    </source>
</evidence>
<dbReference type="InterPro" id="IPR003877">
    <property type="entry name" value="SPRY_dom"/>
</dbReference>
<dbReference type="SUPFAM" id="SSF57845">
    <property type="entry name" value="B-box zinc-binding domain"/>
    <property type="match status" value="1"/>
</dbReference>
<dbReference type="PANTHER" id="PTHR24103">
    <property type="entry name" value="E3 UBIQUITIN-PROTEIN LIGASE TRIM"/>
    <property type="match status" value="1"/>
</dbReference>
<dbReference type="Gene3D" id="2.60.120.920">
    <property type="match status" value="1"/>
</dbReference>
<evidence type="ECO:0000313" key="9">
    <source>
        <dbReference type="EMBL" id="KAG9352613.1"/>
    </source>
</evidence>
<dbReference type="InterPro" id="IPR003879">
    <property type="entry name" value="Butyrophylin_SPRY"/>
</dbReference>
<dbReference type="Gene3D" id="3.30.40.10">
    <property type="entry name" value="Zinc/RING finger domain, C3HC4 (zinc finger)"/>
    <property type="match status" value="1"/>
</dbReference>
<dbReference type="PROSITE" id="PS50089">
    <property type="entry name" value="ZF_RING_2"/>
    <property type="match status" value="1"/>
</dbReference>
<dbReference type="FunFam" id="2.60.120.920:FF:000004">
    <property type="entry name" value="Butyrophilin subfamily 1 member A1"/>
    <property type="match status" value="1"/>
</dbReference>
<evidence type="ECO:0000259" key="7">
    <source>
        <dbReference type="PROSITE" id="PS50119"/>
    </source>
</evidence>
<dbReference type="PROSITE" id="PS50188">
    <property type="entry name" value="B302_SPRY"/>
    <property type="match status" value="1"/>
</dbReference>
<dbReference type="Pfam" id="PF00622">
    <property type="entry name" value="SPRY"/>
    <property type="match status" value="1"/>
</dbReference>
<dbReference type="EMBL" id="JAFBMS010000005">
    <property type="protein sequence ID" value="KAG9352613.1"/>
    <property type="molecule type" value="Genomic_DNA"/>
</dbReference>